<dbReference type="OrthoDB" id="8657357at2"/>
<dbReference type="EMBL" id="CP019236">
    <property type="protein sequence ID" value="APW39793.1"/>
    <property type="molecule type" value="Genomic_DNA"/>
</dbReference>
<dbReference type="Pfam" id="PF11174">
    <property type="entry name" value="DUF2970"/>
    <property type="match status" value="1"/>
</dbReference>
<keyword evidence="3" id="KW-1185">Reference proteome</keyword>
<sequence>MSEPAEGKGSLWSTIKAVGWGLVGIRKRSGFESDLVKINPLHLIVVGLVTVLVIVVGLIVLVNWVVAK</sequence>
<proteinExistence type="predicted"/>
<evidence type="ECO:0008006" key="4">
    <source>
        <dbReference type="Google" id="ProtNLM"/>
    </source>
</evidence>
<organism evidence="2 3">
    <name type="scientific">Rhodoferax koreensis</name>
    <dbReference type="NCBI Taxonomy" id="1842727"/>
    <lineage>
        <taxon>Bacteria</taxon>
        <taxon>Pseudomonadati</taxon>
        <taxon>Pseudomonadota</taxon>
        <taxon>Betaproteobacteria</taxon>
        <taxon>Burkholderiales</taxon>
        <taxon>Comamonadaceae</taxon>
        <taxon>Rhodoferax</taxon>
    </lineage>
</organism>
<evidence type="ECO:0000313" key="2">
    <source>
        <dbReference type="EMBL" id="APW39793.1"/>
    </source>
</evidence>
<keyword evidence="1" id="KW-1133">Transmembrane helix</keyword>
<reference evidence="2 3" key="1">
    <citation type="submission" date="2017-01" db="EMBL/GenBank/DDBJ databases">
        <authorList>
            <person name="Mah S.A."/>
            <person name="Swanson W.J."/>
            <person name="Moy G.W."/>
            <person name="Vacquier V.D."/>
        </authorList>
    </citation>
    <scope>NUCLEOTIDE SEQUENCE [LARGE SCALE GENOMIC DNA]</scope>
    <source>
        <strain evidence="2 3">DCY110</strain>
    </source>
</reference>
<dbReference type="AlphaFoldDB" id="A0A1P8K1A6"/>
<dbReference type="KEGG" id="rhy:RD110_23475"/>
<dbReference type="Proteomes" id="UP000186609">
    <property type="component" value="Chromosome"/>
</dbReference>
<gene>
    <name evidence="2" type="ORF">RD110_23475</name>
</gene>
<dbReference type="InterPro" id="IPR021344">
    <property type="entry name" value="DUF2970"/>
</dbReference>
<name>A0A1P8K1A6_9BURK</name>
<evidence type="ECO:0000256" key="1">
    <source>
        <dbReference type="SAM" id="Phobius"/>
    </source>
</evidence>
<accession>A0A1P8K1A6</accession>
<evidence type="ECO:0000313" key="3">
    <source>
        <dbReference type="Proteomes" id="UP000186609"/>
    </source>
</evidence>
<dbReference type="RefSeq" id="WP_076202472.1">
    <property type="nucleotide sequence ID" value="NZ_CP019236.1"/>
</dbReference>
<feature type="transmembrane region" description="Helical" evidence="1">
    <location>
        <begin position="41"/>
        <end position="66"/>
    </location>
</feature>
<dbReference type="STRING" id="1842727.RD110_23475"/>
<protein>
    <recommendedName>
        <fullName evidence="4">DUF2970 domain-containing protein</fullName>
    </recommendedName>
</protein>
<keyword evidence="1" id="KW-0472">Membrane</keyword>
<keyword evidence="1" id="KW-0812">Transmembrane</keyword>